<proteinExistence type="predicted"/>
<accession>A0A6A7VRZ0</accession>
<name>A0A6A7VRZ0_9BACT</name>
<evidence type="ECO:0000313" key="2">
    <source>
        <dbReference type="EMBL" id="MQN10162.1"/>
    </source>
</evidence>
<gene>
    <name evidence="2" type="ORF">F7D97_09585</name>
</gene>
<sequence length="380" mass="43493">MKKVGILTTFRQPNWGSVLQAYALQQVINDLGYDSELIDYRYPNKFHWKRGKKWGKPTPKTLRNTLKELKDKILIFLGVRSAPMMDLLNSFIDREMKVSKPILSYDDLHANPPIYDIYVSGSDQIWNPNTMLGDLSYMFDFAPLNSKKISYASSFSCKSIPSKLKKQYEESLSDFYALSVRENNGKDIIKELLGRDAKVVLDPTLLITRVHWNAIADKASNVKLPKQYILCYMLSYTFEVDKPMGQLLQLVQDKCKMPVIALNKIPNSFHGDIVNLPKSYNRGIEEFLYLIKESSIIVSSSFHGTAFALNFGKPLVAMGARNEDDRVLSLLSNMNMTRHFVYSDNISSANIEVYYDESKEQSILHSLRTDSLSFLKDSLE</sequence>
<organism evidence="2 3">
    <name type="scientific">Segatella copri</name>
    <dbReference type="NCBI Taxonomy" id="165179"/>
    <lineage>
        <taxon>Bacteria</taxon>
        <taxon>Pseudomonadati</taxon>
        <taxon>Bacteroidota</taxon>
        <taxon>Bacteroidia</taxon>
        <taxon>Bacteroidales</taxon>
        <taxon>Prevotellaceae</taxon>
        <taxon>Segatella</taxon>
    </lineage>
</organism>
<dbReference type="Pfam" id="PF04230">
    <property type="entry name" value="PS_pyruv_trans"/>
    <property type="match status" value="1"/>
</dbReference>
<dbReference type="AlphaFoldDB" id="A0A6A7VRZ0"/>
<feature type="domain" description="Polysaccharide pyruvyl transferase" evidence="1">
    <location>
        <begin position="14"/>
        <end position="319"/>
    </location>
</feature>
<dbReference type="Proteomes" id="UP000406735">
    <property type="component" value="Unassembled WGS sequence"/>
</dbReference>
<evidence type="ECO:0000259" key="1">
    <source>
        <dbReference type="Pfam" id="PF04230"/>
    </source>
</evidence>
<dbReference type="EMBL" id="VZCY01000084">
    <property type="protein sequence ID" value="MQN10162.1"/>
    <property type="molecule type" value="Genomic_DNA"/>
</dbReference>
<reference evidence="2 3" key="1">
    <citation type="submission" date="2019-09" db="EMBL/GenBank/DDBJ databases">
        <title>Distinct polysaccharide growth profiles of human intestinal Prevotella copri isolates.</title>
        <authorList>
            <person name="Fehlner-Peach H."/>
            <person name="Magnabosco C."/>
            <person name="Raghavan V."/>
            <person name="Scher J.U."/>
            <person name="Tett A."/>
            <person name="Cox L.M."/>
            <person name="Gottsegen C."/>
            <person name="Watters A."/>
            <person name="Wiltshire- Gordon J.D."/>
            <person name="Segata N."/>
            <person name="Bonneau R."/>
            <person name="Littman D.R."/>
        </authorList>
    </citation>
    <scope>NUCLEOTIDE SEQUENCE [LARGE SCALE GENOMIC DNA]</scope>
    <source>
        <strain evidence="3">iK21513</strain>
    </source>
</reference>
<comment type="caution">
    <text evidence="2">The sequence shown here is derived from an EMBL/GenBank/DDBJ whole genome shotgun (WGS) entry which is preliminary data.</text>
</comment>
<dbReference type="RefSeq" id="WP_153079628.1">
    <property type="nucleotide sequence ID" value="NZ_VZAU01000024.1"/>
</dbReference>
<keyword evidence="2" id="KW-0808">Transferase</keyword>
<evidence type="ECO:0000313" key="3">
    <source>
        <dbReference type="Proteomes" id="UP000406735"/>
    </source>
</evidence>
<dbReference type="InterPro" id="IPR007345">
    <property type="entry name" value="Polysacch_pyruvyl_Trfase"/>
</dbReference>
<dbReference type="GO" id="GO:0016740">
    <property type="term" value="F:transferase activity"/>
    <property type="evidence" value="ECO:0007669"/>
    <property type="project" value="UniProtKB-KW"/>
</dbReference>
<protein>
    <submittedName>
        <fullName evidence="2">Polysaccharide pyruvyl transferase family protein</fullName>
    </submittedName>
</protein>